<comment type="caution">
    <text evidence="3">The sequence shown here is derived from an EMBL/GenBank/DDBJ whole genome shotgun (WGS) entry which is preliminary data.</text>
</comment>
<keyword evidence="1" id="KW-0175">Coiled coil</keyword>
<protein>
    <recommendedName>
        <fullName evidence="9">B box-type domain-containing protein</fullName>
    </recommendedName>
</protein>
<dbReference type="AlphaFoldDB" id="A0A814M5X2"/>
<accession>A0A814M5X2</accession>
<sequence length="438" mass="50669">MSESNLTSLVCVIAGCGRPANVLCHCCKENLCRNHYNEHDYLNSKLNLLADEIDTFDRQLLGVDLKKYTQNSNDRLHQWRLDSYKAIDQYTDQKYREIEQNLMKIINQKREHIEQIRANMLDIVQKRKMTLEIIDSLTTNLRSVENEMIDIDQKHLTIHTSPLNIDKNAIQIEELTSQEFDVASIPPVYKTIEYPKPGIYPIASNNQYLLIHREPNLCIIDRYIKVMKQIPWTHGQIFDMCWSSALSKFFLITLNQIYIFDINSISIERIDTTQKLRWLSCTCSDSSLFLSTNENGSSICEFNLLNSLQSAKRWDAPDTCRSDERIHDMIHNKGTLFLIIENSVTGKVRAELKSAARFDRLWSIQLDINYQSKIVSCCLLNHDQWLIVDSNTSRLFQISMDGKMKSSSYYTPVPCCACLFGFDLLAISTLNGITIHKV</sequence>
<dbReference type="Proteomes" id="UP000663860">
    <property type="component" value="Unassembled WGS sequence"/>
</dbReference>
<evidence type="ECO:0000313" key="8">
    <source>
        <dbReference type="Proteomes" id="UP000663891"/>
    </source>
</evidence>
<dbReference type="Proteomes" id="UP000663845">
    <property type="component" value="Unassembled WGS sequence"/>
</dbReference>
<dbReference type="EMBL" id="CAJOAY010000660">
    <property type="protein sequence ID" value="CAF3711439.1"/>
    <property type="molecule type" value="Genomic_DNA"/>
</dbReference>
<dbReference type="Proteomes" id="UP000663844">
    <property type="component" value="Unassembled WGS sequence"/>
</dbReference>
<dbReference type="SUPFAM" id="SSF101898">
    <property type="entry name" value="NHL repeat"/>
    <property type="match status" value="1"/>
</dbReference>
<evidence type="ECO:0000313" key="7">
    <source>
        <dbReference type="EMBL" id="CAF3711439.1"/>
    </source>
</evidence>
<evidence type="ECO:0000313" key="5">
    <source>
        <dbReference type="EMBL" id="CAF3547991.1"/>
    </source>
</evidence>
<name>A0A814M5X2_9BILA</name>
<evidence type="ECO:0000313" key="2">
    <source>
        <dbReference type="EMBL" id="CAF0781024.1"/>
    </source>
</evidence>
<feature type="coiled-coil region" evidence="1">
    <location>
        <begin position="95"/>
        <end position="154"/>
    </location>
</feature>
<dbReference type="Proteomes" id="UP000663881">
    <property type="component" value="Unassembled WGS sequence"/>
</dbReference>
<evidence type="ECO:0008006" key="9">
    <source>
        <dbReference type="Google" id="ProtNLM"/>
    </source>
</evidence>
<dbReference type="OrthoDB" id="9977879at2759"/>
<dbReference type="EMBL" id="CAJOBB010000075">
    <property type="protein sequence ID" value="CAF3547991.1"/>
    <property type="molecule type" value="Genomic_DNA"/>
</dbReference>
<dbReference type="EMBL" id="CAJOAZ010000248">
    <property type="protein sequence ID" value="CAF3590817.1"/>
    <property type="molecule type" value="Genomic_DNA"/>
</dbReference>
<dbReference type="EMBL" id="CAJNON010000179">
    <property type="protein sequence ID" value="CAF1073666.1"/>
    <property type="molecule type" value="Genomic_DNA"/>
</dbReference>
<evidence type="ECO:0000313" key="4">
    <source>
        <dbReference type="EMBL" id="CAF1180260.1"/>
    </source>
</evidence>
<evidence type="ECO:0000313" key="6">
    <source>
        <dbReference type="EMBL" id="CAF3590817.1"/>
    </source>
</evidence>
<reference evidence="3" key="1">
    <citation type="submission" date="2021-02" db="EMBL/GenBank/DDBJ databases">
        <authorList>
            <person name="Nowell W R."/>
        </authorList>
    </citation>
    <scope>NUCLEOTIDE SEQUENCE</scope>
</reference>
<organism evidence="3 8">
    <name type="scientific">Adineta steineri</name>
    <dbReference type="NCBI Taxonomy" id="433720"/>
    <lineage>
        <taxon>Eukaryota</taxon>
        <taxon>Metazoa</taxon>
        <taxon>Spiralia</taxon>
        <taxon>Gnathifera</taxon>
        <taxon>Rotifera</taxon>
        <taxon>Eurotatoria</taxon>
        <taxon>Bdelloidea</taxon>
        <taxon>Adinetida</taxon>
        <taxon>Adinetidae</taxon>
        <taxon>Adineta</taxon>
    </lineage>
</organism>
<gene>
    <name evidence="4" type="ORF">IZO911_LOCUS27420</name>
    <name evidence="2" type="ORF">JYZ213_LOCUS4174</name>
    <name evidence="5" type="ORF">KXQ929_LOCUS2506</name>
    <name evidence="7" type="ORF">OKA104_LOCUS13211</name>
    <name evidence="6" type="ORF">OXD698_LOCUS5901</name>
    <name evidence="3" type="ORF">VCS650_LOCUS18621</name>
</gene>
<evidence type="ECO:0000256" key="1">
    <source>
        <dbReference type="SAM" id="Coils"/>
    </source>
</evidence>
<dbReference type="EMBL" id="CAJNOE010000372">
    <property type="protein sequence ID" value="CAF1180260.1"/>
    <property type="molecule type" value="Genomic_DNA"/>
</dbReference>
<proteinExistence type="predicted"/>
<dbReference type="EMBL" id="CAJNOG010000023">
    <property type="protein sequence ID" value="CAF0781024.1"/>
    <property type="molecule type" value="Genomic_DNA"/>
</dbReference>
<dbReference type="Proteomes" id="UP000663868">
    <property type="component" value="Unassembled WGS sequence"/>
</dbReference>
<dbReference type="Proteomes" id="UP000663891">
    <property type="component" value="Unassembled WGS sequence"/>
</dbReference>
<evidence type="ECO:0000313" key="3">
    <source>
        <dbReference type="EMBL" id="CAF1073666.1"/>
    </source>
</evidence>